<dbReference type="AlphaFoldDB" id="A0A2P7RHN4"/>
<feature type="compositionally biased region" description="Basic residues" evidence="1">
    <location>
        <begin position="99"/>
        <end position="109"/>
    </location>
</feature>
<accession>A0A2P7RHN4</accession>
<keyword evidence="3" id="KW-1185">Reference proteome</keyword>
<sequence>MSLKDEIRDFLAAGVEARASAAQLVALQCLCGIDLVDVMKADLPRRAAVLGRIARMLERERMKGLAGHWAYDLNRHIALKQAADRLRGIDAVPPAERQRKAKRRPRGRR</sequence>
<comment type="caution">
    <text evidence="2">The sequence shown here is derived from an EMBL/GenBank/DDBJ whole genome shotgun (WGS) entry which is preliminary data.</text>
</comment>
<dbReference type="EMBL" id="PXYK01000060">
    <property type="protein sequence ID" value="PSJ49694.1"/>
    <property type="molecule type" value="Genomic_DNA"/>
</dbReference>
<gene>
    <name evidence="2" type="ORF">C7I84_29190</name>
</gene>
<reference evidence="2 3" key="1">
    <citation type="submission" date="2018-03" db="EMBL/GenBank/DDBJ databases">
        <title>The draft genome of Mesorhizobium sp. 6GN-30.</title>
        <authorList>
            <person name="Liu L."/>
            <person name="Li L."/>
            <person name="Wang T."/>
            <person name="Zhang X."/>
            <person name="Liang L."/>
        </authorList>
    </citation>
    <scope>NUCLEOTIDE SEQUENCE [LARGE SCALE GENOMIC DNA]</scope>
    <source>
        <strain evidence="2 3">6GN30</strain>
    </source>
</reference>
<proteinExistence type="predicted"/>
<evidence type="ECO:0000313" key="3">
    <source>
        <dbReference type="Proteomes" id="UP000241229"/>
    </source>
</evidence>
<protein>
    <submittedName>
        <fullName evidence="2">Cytoplasmic protein</fullName>
    </submittedName>
</protein>
<name>A0A2P7RHN4_9HYPH</name>
<dbReference type="Proteomes" id="UP000241229">
    <property type="component" value="Unassembled WGS sequence"/>
</dbReference>
<evidence type="ECO:0000256" key="1">
    <source>
        <dbReference type="SAM" id="MobiDB-lite"/>
    </source>
</evidence>
<dbReference type="OrthoDB" id="8451274at2"/>
<feature type="region of interest" description="Disordered" evidence="1">
    <location>
        <begin position="89"/>
        <end position="109"/>
    </location>
</feature>
<evidence type="ECO:0000313" key="2">
    <source>
        <dbReference type="EMBL" id="PSJ49694.1"/>
    </source>
</evidence>
<organism evidence="2 3">
    <name type="scientific">Kumtagia ephedrae</name>
    <dbReference type="NCBI Taxonomy" id="2116701"/>
    <lineage>
        <taxon>Bacteria</taxon>
        <taxon>Pseudomonadati</taxon>
        <taxon>Pseudomonadota</taxon>
        <taxon>Alphaproteobacteria</taxon>
        <taxon>Hyphomicrobiales</taxon>
        <taxon>Phyllobacteriaceae</taxon>
        <taxon>Kumtagia</taxon>
    </lineage>
</organism>